<feature type="compositionally biased region" description="Basic and acidic residues" evidence="10">
    <location>
        <begin position="160"/>
        <end position="179"/>
    </location>
</feature>
<evidence type="ECO:0000256" key="8">
    <source>
        <dbReference type="ARBA" id="ARBA00032007"/>
    </source>
</evidence>
<sequence>MALETFGAVTDPGLAGPSDANRHANPQLGPEPWFNYPKPTYEQLDEELPPYFEQENVSLGLMLERMTVKGYSDLRGLLEHSLPTSPLQHRPRLIIDYAKNQRQAFLKYLAILRWKASVDVPAPATSQPPASFPTPQTNGSNGESSTTSPAADYNGKGKAKAHDQDDRKPTLARGKVTDAKRVTLLMEHQNRQHEEALNHMSHITVVVDSLRERNPDILTALSLLTTGTYNRLPTSLTEPYKAVKPLSNRAILRTLRRLDRHLLYRLRCVDHLPPEMIIEAVRDGKVYLGSGGQFGWKAQMTVVGFGDGDDARWWLTGVEWGWKSRQKGTNDPGGVRKLTLEEKEQILEIVNNEVLVPKPVYPIIRKGGESREMVDSPLNRLYNFLQHLSLSYQLETLFAQAMELSQGKWRGQLVVDLDRQAKALKVRYWIRQRPVQAPSQRIPSASLSTARGPLVGGILHISLAETSAQTEKTEDFMRDIVASTESTESSERILKLELGIRWEVGEAGAGGGLKAGDSMDSSILQIDPSNLSFQDILQTATRSHAAHLTRLLTEPLLASPRIALFPLNLPSIDERDAEDKPLSLRIPLPSRQKTSALTVSTSALTGLIEIEDEGAADARAARARITSSNVNEHRGRLLDDLGRLITAVIAENLESQMRQLGWTPTRRLALRSDELNKHELHPATSIFVSLPTSSLHYFMAKLGPQGITFELLKLVRVKNEKGLGMKLSVGDKIPMDLVKMRMRRVERLSFEIDSGDLKELFVFCNALVAQTIVEQQLKDRSIPYTLQYPPPTGRGAASSTSAVAGMIPTICAKVDDLLREGRANDVALPLVHIQLREWWKGGKCEVVTVIQLRHKPALASSETSTGSADHEDISFDPKTSVVRFHARDITRCVPSFLERWERLSKVLVVAGEVTRLNRSGSLKDLHVLSFDLRTVTFAYAPGNTAAITYTPQDDSYQVSFSADQGTSPHDMLAGLLSHHLNELTREPKRVGKSSTGERFISLLCNTLPLLQEVERVRDGGEYPKMVVRSVTDFRLVWDVQNARRFIVDVVLRHGRFLMTDGSMSDDPSCGPITAIPTWQDVVSGAYDALKAGRMNGDGANSKAMAMKLDEGNSLVCGIDSIRVAVKTIAEGIKGAVGL</sequence>
<gene>
    <name evidence="12" type="ORF">DB88DRAFT_506664</name>
</gene>
<comment type="similarity">
    <text evidence="2 9">Belongs to the Mediator complex subunit 14 family.</text>
</comment>
<dbReference type="PANTHER" id="PTHR12809">
    <property type="entry name" value="MEDIATOR COMPLEX SUBUNIT"/>
    <property type="match status" value="1"/>
</dbReference>
<dbReference type="AlphaFoldDB" id="A0AAD9CVU5"/>
<evidence type="ECO:0000256" key="6">
    <source>
        <dbReference type="ARBA" id="ARBA00023163"/>
    </source>
</evidence>
<dbReference type="PANTHER" id="PTHR12809:SF2">
    <property type="entry name" value="MEDIATOR OF RNA POLYMERASE II TRANSCRIPTION SUBUNIT 14"/>
    <property type="match status" value="1"/>
</dbReference>
<evidence type="ECO:0000256" key="3">
    <source>
        <dbReference type="ARBA" id="ARBA00019619"/>
    </source>
</evidence>
<dbReference type="GO" id="GO:0006357">
    <property type="term" value="P:regulation of transcription by RNA polymerase II"/>
    <property type="evidence" value="ECO:0007669"/>
    <property type="project" value="InterPro"/>
</dbReference>
<protein>
    <recommendedName>
        <fullName evidence="3 9">Mediator of RNA polymerase II transcription subunit 14</fullName>
    </recommendedName>
    <alternativeName>
        <fullName evidence="8 9">Mediator complex subunit 14</fullName>
    </alternativeName>
</protein>
<dbReference type="Proteomes" id="UP001182556">
    <property type="component" value="Unassembled WGS sequence"/>
</dbReference>
<feature type="domain" description="Mediator complex subunit MED14 N-terminal" evidence="11">
    <location>
        <begin position="176"/>
        <end position="294"/>
    </location>
</feature>
<accession>A0AAD9CVU5</accession>
<reference evidence="12" key="1">
    <citation type="submission" date="2023-02" db="EMBL/GenBank/DDBJ databases">
        <title>Identification and recombinant expression of a fungal hydrolase from Papiliotrema laurentii that hydrolyzes apple cutin and clears colloidal polyester polyurethane.</title>
        <authorList>
            <consortium name="DOE Joint Genome Institute"/>
            <person name="Roman V.A."/>
            <person name="Bojanowski C."/>
            <person name="Crable B.R."/>
            <person name="Wagner D.N."/>
            <person name="Hung C.S."/>
            <person name="Nadeau L.J."/>
            <person name="Schratz L."/>
            <person name="Haridas S."/>
            <person name="Pangilinan J."/>
            <person name="Lipzen A."/>
            <person name="Na H."/>
            <person name="Yan M."/>
            <person name="Ng V."/>
            <person name="Grigoriev I.V."/>
            <person name="Spatafora J.W."/>
            <person name="Barlow D."/>
            <person name="Biffinger J."/>
            <person name="Kelley-Loughnane N."/>
            <person name="Varaljay V.A."/>
            <person name="Crookes-Goodson W.J."/>
        </authorList>
    </citation>
    <scope>NUCLEOTIDE SEQUENCE</scope>
    <source>
        <strain evidence="12">5307AH</strain>
    </source>
</reference>
<comment type="subcellular location">
    <subcellularLocation>
        <location evidence="1 9">Nucleus</location>
    </subcellularLocation>
</comment>
<dbReference type="GO" id="GO:0003712">
    <property type="term" value="F:transcription coregulator activity"/>
    <property type="evidence" value="ECO:0007669"/>
    <property type="project" value="UniProtKB-UniRule"/>
</dbReference>
<evidence type="ECO:0000256" key="4">
    <source>
        <dbReference type="ARBA" id="ARBA00023015"/>
    </source>
</evidence>
<dbReference type="EMBL" id="JAODAN010000011">
    <property type="protein sequence ID" value="KAK1921318.1"/>
    <property type="molecule type" value="Genomic_DNA"/>
</dbReference>
<evidence type="ECO:0000313" key="12">
    <source>
        <dbReference type="EMBL" id="KAK1921318.1"/>
    </source>
</evidence>
<proteinExistence type="inferred from homology"/>
<organism evidence="12 13">
    <name type="scientific">Papiliotrema laurentii</name>
    <name type="common">Cryptococcus laurentii</name>
    <dbReference type="NCBI Taxonomy" id="5418"/>
    <lineage>
        <taxon>Eukaryota</taxon>
        <taxon>Fungi</taxon>
        <taxon>Dikarya</taxon>
        <taxon>Basidiomycota</taxon>
        <taxon>Agaricomycotina</taxon>
        <taxon>Tremellomycetes</taxon>
        <taxon>Tremellales</taxon>
        <taxon>Rhynchogastremaceae</taxon>
        <taxon>Papiliotrema</taxon>
    </lineage>
</organism>
<comment type="function">
    <text evidence="9">Component of the Mediator complex, a coactivator involved in the regulated transcription of nearly all RNA polymerase II-dependent genes. Mediator functions as a bridge to convey information from gene-specific regulatory proteins to the basal RNA polymerase II transcription machinery. Mediator is recruited to promoters by direct interactions with regulatory proteins and serves as a scaffold for the assembly of a functional preinitiation complex with RNA polymerase II and the general transcription factors.</text>
</comment>
<evidence type="ECO:0000256" key="9">
    <source>
        <dbReference type="RuleBase" id="RU365082"/>
    </source>
</evidence>
<feature type="region of interest" description="Disordered" evidence="10">
    <location>
        <begin position="122"/>
        <end position="179"/>
    </location>
</feature>
<keyword evidence="13" id="KW-1185">Reference proteome</keyword>
<dbReference type="InterPro" id="IPR013947">
    <property type="entry name" value="Mediator_Med14"/>
</dbReference>
<dbReference type="InterPro" id="IPR055122">
    <property type="entry name" value="Med14_N"/>
</dbReference>
<dbReference type="Pfam" id="PF08638">
    <property type="entry name" value="Med14"/>
    <property type="match status" value="1"/>
</dbReference>
<keyword evidence="6 9" id="KW-0804">Transcription</keyword>
<dbReference type="GO" id="GO:0016592">
    <property type="term" value="C:mediator complex"/>
    <property type="evidence" value="ECO:0007669"/>
    <property type="project" value="UniProtKB-UniRule"/>
</dbReference>
<keyword evidence="7 9" id="KW-0539">Nucleus</keyword>
<evidence type="ECO:0000256" key="1">
    <source>
        <dbReference type="ARBA" id="ARBA00004123"/>
    </source>
</evidence>
<evidence type="ECO:0000256" key="7">
    <source>
        <dbReference type="ARBA" id="ARBA00023242"/>
    </source>
</evidence>
<name>A0AAD9CVU5_PAPLA</name>
<comment type="subunit">
    <text evidence="9">Component of the Mediator complex.</text>
</comment>
<keyword evidence="5 9" id="KW-0010">Activator</keyword>
<dbReference type="GO" id="GO:0070847">
    <property type="term" value="C:core mediator complex"/>
    <property type="evidence" value="ECO:0007669"/>
    <property type="project" value="TreeGrafter"/>
</dbReference>
<evidence type="ECO:0000256" key="5">
    <source>
        <dbReference type="ARBA" id="ARBA00023159"/>
    </source>
</evidence>
<comment type="caution">
    <text evidence="12">The sequence shown here is derived from an EMBL/GenBank/DDBJ whole genome shotgun (WGS) entry which is preliminary data.</text>
</comment>
<feature type="compositionally biased region" description="Polar residues" evidence="10">
    <location>
        <begin position="124"/>
        <end position="136"/>
    </location>
</feature>
<keyword evidence="4 9" id="KW-0805">Transcription regulation</keyword>
<feature type="region of interest" description="Disordered" evidence="10">
    <location>
        <begin position="1"/>
        <end position="31"/>
    </location>
</feature>
<evidence type="ECO:0000313" key="13">
    <source>
        <dbReference type="Proteomes" id="UP001182556"/>
    </source>
</evidence>
<evidence type="ECO:0000256" key="10">
    <source>
        <dbReference type="SAM" id="MobiDB-lite"/>
    </source>
</evidence>
<evidence type="ECO:0000256" key="2">
    <source>
        <dbReference type="ARBA" id="ARBA00007813"/>
    </source>
</evidence>
<evidence type="ECO:0000259" key="11">
    <source>
        <dbReference type="Pfam" id="PF08638"/>
    </source>
</evidence>
<feature type="compositionally biased region" description="Low complexity" evidence="10">
    <location>
        <begin position="137"/>
        <end position="148"/>
    </location>
</feature>